<keyword evidence="1" id="KW-0805">Transcription regulation</keyword>
<keyword evidence="3" id="KW-0804">Transcription</keyword>
<keyword evidence="2" id="KW-0238">DNA-binding</keyword>
<gene>
    <name evidence="5" type="ORF">EJP77_02370</name>
</gene>
<dbReference type="Gene3D" id="1.10.10.10">
    <property type="entry name" value="Winged helix-like DNA-binding domain superfamily/Winged helix DNA-binding domain"/>
    <property type="match status" value="1"/>
</dbReference>
<dbReference type="Proteomes" id="UP000272464">
    <property type="component" value="Unassembled WGS sequence"/>
</dbReference>
<dbReference type="PROSITE" id="PS51000">
    <property type="entry name" value="HTH_DEOR_2"/>
    <property type="match status" value="1"/>
</dbReference>
<dbReference type="PANTHER" id="PTHR30363:SF44">
    <property type="entry name" value="AGA OPERON TRANSCRIPTIONAL REPRESSOR-RELATED"/>
    <property type="match status" value="1"/>
</dbReference>
<dbReference type="GO" id="GO:0003700">
    <property type="term" value="F:DNA-binding transcription factor activity"/>
    <property type="evidence" value="ECO:0007669"/>
    <property type="project" value="InterPro"/>
</dbReference>
<sequence length="276" mass="30305">MSVLAEGRKIRILSELEREGKVLVVPLARQFDVSTETIRRDLQVLEKEGHLRRVYGGAIKSSFRSDEAPYTLRQKMYAAEKRAIGERAALLVKDGGTVVIDGGTTTLELAQAISGRRGLTILTNSLPLAACLLESLNREQFSGKVIMLGGEISPRQRSITGILGERMMRGFSIDQAFISIGGVSLTHGFTDFDLSEASMSNALAEAAQEVIVLADHSKFGINTFAPIMPIEKCDFIVSDQAPSLQWQEHLRKRKVEWITAAVEASESSALTNIRED</sequence>
<name>A0A433XP41_9BACL</name>
<dbReference type="EMBL" id="RZNX01000001">
    <property type="protein sequence ID" value="RUT35871.1"/>
    <property type="molecule type" value="Genomic_DNA"/>
</dbReference>
<evidence type="ECO:0000256" key="3">
    <source>
        <dbReference type="ARBA" id="ARBA00023163"/>
    </source>
</evidence>
<organism evidence="5 6">
    <name type="scientific">Paenibacillus zeisoli</name>
    <dbReference type="NCBI Taxonomy" id="2496267"/>
    <lineage>
        <taxon>Bacteria</taxon>
        <taxon>Bacillati</taxon>
        <taxon>Bacillota</taxon>
        <taxon>Bacilli</taxon>
        <taxon>Bacillales</taxon>
        <taxon>Paenibacillaceae</taxon>
        <taxon>Paenibacillus</taxon>
    </lineage>
</organism>
<dbReference type="PROSITE" id="PS00894">
    <property type="entry name" value="HTH_DEOR_1"/>
    <property type="match status" value="1"/>
</dbReference>
<feature type="domain" description="HTH deoR-type" evidence="4">
    <location>
        <begin position="5"/>
        <end position="60"/>
    </location>
</feature>
<dbReference type="InterPro" id="IPR014036">
    <property type="entry name" value="DeoR-like_C"/>
</dbReference>
<accession>A0A433XP41</accession>
<dbReference type="SUPFAM" id="SSF100950">
    <property type="entry name" value="NagB/RpiA/CoA transferase-like"/>
    <property type="match status" value="1"/>
</dbReference>
<dbReference type="RefSeq" id="WP_127197568.1">
    <property type="nucleotide sequence ID" value="NZ_RZNX01000001.1"/>
</dbReference>
<dbReference type="SUPFAM" id="SSF46785">
    <property type="entry name" value="Winged helix' DNA-binding domain"/>
    <property type="match status" value="1"/>
</dbReference>
<reference evidence="5 6" key="1">
    <citation type="submission" date="2018-12" db="EMBL/GenBank/DDBJ databases">
        <authorList>
            <person name="Sun L."/>
            <person name="Chen Z."/>
        </authorList>
    </citation>
    <scope>NUCLEOTIDE SEQUENCE [LARGE SCALE GENOMIC DNA]</scope>
    <source>
        <strain evidence="5 6">3-5-3</strain>
    </source>
</reference>
<dbReference type="Pfam" id="PF00455">
    <property type="entry name" value="DeoRC"/>
    <property type="match status" value="1"/>
</dbReference>
<evidence type="ECO:0000313" key="6">
    <source>
        <dbReference type="Proteomes" id="UP000272464"/>
    </source>
</evidence>
<dbReference type="Pfam" id="PF08220">
    <property type="entry name" value="HTH_DeoR"/>
    <property type="match status" value="1"/>
</dbReference>
<dbReference type="InterPro" id="IPR018356">
    <property type="entry name" value="Tscrpt_reg_HTH_DeoR_CS"/>
</dbReference>
<dbReference type="InterPro" id="IPR036388">
    <property type="entry name" value="WH-like_DNA-bd_sf"/>
</dbReference>
<evidence type="ECO:0000313" key="5">
    <source>
        <dbReference type="EMBL" id="RUT35871.1"/>
    </source>
</evidence>
<protein>
    <submittedName>
        <fullName evidence="5">DeoR/GlpR transcriptional regulator</fullName>
    </submittedName>
</protein>
<dbReference type="InterPro" id="IPR050313">
    <property type="entry name" value="Carb_Metab_HTH_regulators"/>
</dbReference>
<dbReference type="PRINTS" id="PR00037">
    <property type="entry name" value="HTHLACR"/>
</dbReference>
<dbReference type="InterPro" id="IPR036390">
    <property type="entry name" value="WH_DNA-bd_sf"/>
</dbReference>
<evidence type="ECO:0000259" key="4">
    <source>
        <dbReference type="PROSITE" id="PS51000"/>
    </source>
</evidence>
<dbReference type="AlphaFoldDB" id="A0A433XP41"/>
<proteinExistence type="predicted"/>
<dbReference type="PANTHER" id="PTHR30363">
    <property type="entry name" value="HTH-TYPE TRANSCRIPTIONAL REGULATOR SRLR-RELATED"/>
    <property type="match status" value="1"/>
</dbReference>
<dbReference type="OrthoDB" id="9797223at2"/>
<comment type="caution">
    <text evidence="5">The sequence shown here is derived from an EMBL/GenBank/DDBJ whole genome shotgun (WGS) entry which is preliminary data.</text>
</comment>
<dbReference type="Gene3D" id="3.40.50.1360">
    <property type="match status" value="1"/>
</dbReference>
<dbReference type="InterPro" id="IPR001034">
    <property type="entry name" value="DeoR_HTH"/>
</dbReference>
<keyword evidence="6" id="KW-1185">Reference proteome</keyword>
<evidence type="ECO:0000256" key="1">
    <source>
        <dbReference type="ARBA" id="ARBA00023015"/>
    </source>
</evidence>
<dbReference type="GO" id="GO:0003677">
    <property type="term" value="F:DNA binding"/>
    <property type="evidence" value="ECO:0007669"/>
    <property type="project" value="UniProtKB-KW"/>
</dbReference>
<dbReference type="SMART" id="SM00420">
    <property type="entry name" value="HTH_DEOR"/>
    <property type="match status" value="1"/>
</dbReference>
<evidence type="ECO:0000256" key="2">
    <source>
        <dbReference type="ARBA" id="ARBA00023125"/>
    </source>
</evidence>
<dbReference type="InterPro" id="IPR037171">
    <property type="entry name" value="NagB/RpiA_transferase-like"/>
</dbReference>
<dbReference type="SMART" id="SM01134">
    <property type="entry name" value="DeoRC"/>
    <property type="match status" value="1"/>
</dbReference>